<accession>A0AAN2CA12</accession>
<dbReference type="EMBL" id="AP025523">
    <property type="protein sequence ID" value="BDE06508.1"/>
    <property type="molecule type" value="Genomic_DNA"/>
</dbReference>
<dbReference type="GO" id="GO:0097367">
    <property type="term" value="F:carbohydrate derivative binding"/>
    <property type="evidence" value="ECO:0007669"/>
    <property type="project" value="InterPro"/>
</dbReference>
<sequence>MLNDAAISPRAAACAARLRARSPLARSYFAREGARIALAARALAERFTSGGRLCTFGREAYATDAAHVSVEFVHPVIVGKRALPAADLSGSSESGISARIRSGDIAIGFGPPEGDPAVRRALRRARDAGALTLALSGERDDADFAFASPSADPHVHQELNELLGHTLYESVHVFLERRTLGHDVGASAFLYPYLGVAMVDDDAALLSDVAASIHAKSRDAERLREQLAANAAAIVAAADAIAERIAAGATILSLGNGGSATDADDFAIDCVEPPHGWRPVRAFSLANEPAIVTAIGNDVGMETIFLRQIIAQARAGDIAFALSTSGGSKNVVAALIEARRRGMLTVALLGYDGGEIVRRGLADHTIVVRCDDIPRIQEAQAAIVHEIRRVLAQADGA</sequence>
<protein>
    <recommendedName>
        <fullName evidence="1">SIS domain-containing protein</fullName>
    </recommendedName>
</protein>
<dbReference type="PANTHER" id="PTHR30390">
    <property type="entry name" value="SEDOHEPTULOSE 7-PHOSPHATE ISOMERASE / DNAA INITIATOR-ASSOCIATING FACTOR FOR REPLICATION INITIATION"/>
    <property type="match status" value="1"/>
</dbReference>
<keyword evidence="3" id="KW-1185">Reference proteome</keyword>
<gene>
    <name evidence="2" type="ORF">WPS_17840</name>
</gene>
<evidence type="ECO:0000313" key="2">
    <source>
        <dbReference type="EMBL" id="BDE06508.1"/>
    </source>
</evidence>
<dbReference type="InterPro" id="IPR050099">
    <property type="entry name" value="SIS_GmhA/DiaA_subfam"/>
</dbReference>
<dbReference type="Gene3D" id="3.40.50.10490">
    <property type="entry name" value="Glucose-6-phosphate isomerase like protein, domain 1"/>
    <property type="match status" value="2"/>
</dbReference>
<dbReference type="KEGG" id="vab:WPS_17840"/>
<evidence type="ECO:0000259" key="1">
    <source>
        <dbReference type="PROSITE" id="PS51464"/>
    </source>
</evidence>
<dbReference type="CDD" id="cd05006">
    <property type="entry name" value="SIS_GmhA"/>
    <property type="match status" value="1"/>
</dbReference>
<dbReference type="Proteomes" id="UP001317532">
    <property type="component" value="Chromosome"/>
</dbReference>
<name>A0AAN2CA12_UNVUL</name>
<dbReference type="AlphaFoldDB" id="A0AAN2CA12"/>
<proteinExistence type="predicted"/>
<evidence type="ECO:0000313" key="3">
    <source>
        <dbReference type="Proteomes" id="UP001317532"/>
    </source>
</evidence>
<dbReference type="Pfam" id="PF13580">
    <property type="entry name" value="SIS_2"/>
    <property type="match status" value="1"/>
</dbReference>
<organism evidence="2 3">
    <name type="scientific">Vulcanimicrobium alpinum</name>
    <dbReference type="NCBI Taxonomy" id="3016050"/>
    <lineage>
        <taxon>Bacteria</taxon>
        <taxon>Bacillati</taxon>
        <taxon>Vulcanimicrobiota</taxon>
        <taxon>Vulcanimicrobiia</taxon>
        <taxon>Vulcanimicrobiales</taxon>
        <taxon>Vulcanimicrobiaceae</taxon>
        <taxon>Vulcanimicrobium</taxon>
    </lineage>
</organism>
<feature type="domain" description="SIS" evidence="1">
    <location>
        <begin position="241"/>
        <end position="397"/>
    </location>
</feature>
<dbReference type="RefSeq" id="WP_317997460.1">
    <property type="nucleotide sequence ID" value="NZ_AP025523.1"/>
</dbReference>
<dbReference type="InterPro" id="IPR046348">
    <property type="entry name" value="SIS_dom_sf"/>
</dbReference>
<reference evidence="2 3" key="1">
    <citation type="journal article" date="2022" name="ISME Commun">
        <title>Vulcanimicrobium alpinus gen. nov. sp. nov., the first cultivated representative of the candidate phylum 'Eremiobacterota', is a metabolically versatile aerobic anoxygenic phototroph.</title>
        <authorList>
            <person name="Yabe S."/>
            <person name="Muto K."/>
            <person name="Abe K."/>
            <person name="Yokota A."/>
            <person name="Staudigel H."/>
            <person name="Tebo B.M."/>
        </authorList>
    </citation>
    <scope>NUCLEOTIDE SEQUENCE [LARGE SCALE GENOMIC DNA]</scope>
    <source>
        <strain evidence="2 3">WC8-2</strain>
    </source>
</reference>
<dbReference type="PROSITE" id="PS51464">
    <property type="entry name" value="SIS"/>
    <property type="match status" value="2"/>
</dbReference>
<dbReference type="InterPro" id="IPR035461">
    <property type="entry name" value="GmhA/DiaA"/>
</dbReference>
<dbReference type="InterPro" id="IPR001347">
    <property type="entry name" value="SIS_dom"/>
</dbReference>
<dbReference type="GO" id="GO:1901135">
    <property type="term" value="P:carbohydrate derivative metabolic process"/>
    <property type="evidence" value="ECO:0007669"/>
    <property type="project" value="InterPro"/>
</dbReference>
<feature type="domain" description="SIS" evidence="1">
    <location>
        <begin position="43"/>
        <end position="177"/>
    </location>
</feature>
<dbReference type="SUPFAM" id="SSF53697">
    <property type="entry name" value="SIS domain"/>
    <property type="match status" value="2"/>
</dbReference>